<keyword evidence="2" id="KW-0805">Transcription regulation</keyword>
<feature type="domain" description="RNA polymerase sigma factor 70 region 4 type 2" evidence="7">
    <location>
        <begin position="196"/>
        <end position="247"/>
    </location>
</feature>
<keyword evidence="5" id="KW-0804">Transcription</keyword>
<keyword evidence="4" id="KW-0238">DNA-binding</keyword>
<feature type="region of interest" description="Disordered" evidence="6">
    <location>
        <begin position="251"/>
        <end position="272"/>
    </location>
</feature>
<dbReference type="OrthoDB" id="9780326at2"/>
<evidence type="ECO:0000256" key="4">
    <source>
        <dbReference type="ARBA" id="ARBA00023125"/>
    </source>
</evidence>
<dbReference type="Gene3D" id="1.10.1740.10">
    <property type="match status" value="1"/>
</dbReference>
<dbReference type="Proteomes" id="UP000325787">
    <property type="component" value="Chromosome"/>
</dbReference>
<name>A0A5Q0H3G2_SACSY</name>
<proteinExistence type="inferred from homology"/>
<evidence type="ECO:0000259" key="7">
    <source>
        <dbReference type="Pfam" id="PF08281"/>
    </source>
</evidence>
<protein>
    <submittedName>
        <fullName evidence="8">Sigma-70 family RNA polymerase sigma factor</fullName>
    </submittedName>
</protein>
<sequence>MSSMARGSRAVATDIRGGRRGRLAPSVAYRLPRAPAAPRLSSRAVRVVSGWCPYPRRGSQAGDPGRCDRWRSSVVGLGGGDGAGRLHVTNPHDAQRHVHEREFAEFYRETHDKLCRYVHHHAPMLDSREIAHVALSRVWGRWGRIEGSPLRYAFIVAKNLMVQELRQTTAPPVSPDERHRLLVAPLEDIEQRQRLLEVEAAIEKLPRHLRDALRMKSFGFSNKQIAEAMGCRTRSVSNYVAEARRRLLARDDPGAGTAEGDGAVRYDDRGDT</sequence>
<dbReference type="Pfam" id="PF08281">
    <property type="entry name" value="Sigma70_r4_2"/>
    <property type="match status" value="1"/>
</dbReference>
<dbReference type="InterPro" id="IPR013249">
    <property type="entry name" value="RNA_pol_sigma70_r4_t2"/>
</dbReference>
<dbReference type="InterPro" id="IPR013324">
    <property type="entry name" value="RNA_pol_sigma_r3/r4-like"/>
</dbReference>
<dbReference type="KEGG" id="ssyi:EKG83_26020"/>
<dbReference type="SUPFAM" id="SSF88946">
    <property type="entry name" value="Sigma2 domain of RNA polymerase sigma factors"/>
    <property type="match status" value="1"/>
</dbReference>
<feature type="compositionally biased region" description="Basic and acidic residues" evidence="6">
    <location>
        <begin position="262"/>
        <end position="272"/>
    </location>
</feature>
<evidence type="ECO:0000256" key="6">
    <source>
        <dbReference type="SAM" id="MobiDB-lite"/>
    </source>
</evidence>
<dbReference type="PANTHER" id="PTHR43133:SF8">
    <property type="entry name" value="RNA POLYMERASE SIGMA FACTOR HI_1459-RELATED"/>
    <property type="match status" value="1"/>
</dbReference>
<evidence type="ECO:0000256" key="1">
    <source>
        <dbReference type="ARBA" id="ARBA00010641"/>
    </source>
</evidence>
<dbReference type="GO" id="GO:0003677">
    <property type="term" value="F:DNA binding"/>
    <property type="evidence" value="ECO:0007669"/>
    <property type="project" value="UniProtKB-KW"/>
</dbReference>
<keyword evidence="3" id="KW-0731">Sigma factor</keyword>
<dbReference type="GO" id="GO:0006352">
    <property type="term" value="P:DNA-templated transcription initiation"/>
    <property type="evidence" value="ECO:0007669"/>
    <property type="project" value="InterPro"/>
</dbReference>
<dbReference type="EMBL" id="CP034550">
    <property type="protein sequence ID" value="QFZ20414.1"/>
    <property type="molecule type" value="Genomic_DNA"/>
</dbReference>
<dbReference type="GO" id="GO:0016987">
    <property type="term" value="F:sigma factor activity"/>
    <property type="evidence" value="ECO:0007669"/>
    <property type="project" value="UniProtKB-KW"/>
</dbReference>
<evidence type="ECO:0000256" key="3">
    <source>
        <dbReference type="ARBA" id="ARBA00023082"/>
    </source>
</evidence>
<accession>A0A5Q0H3G2</accession>
<dbReference type="InterPro" id="IPR014284">
    <property type="entry name" value="RNA_pol_sigma-70_dom"/>
</dbReference>
<keyword evidence="9" id="KW-1185">Reference proteome</keyword>
<comment type="similarity">
    <text evidence="1">Belongs to the sigma-70 factor family. ECF subfamily.</text>
</comment>
<dbReference type="SUPFAM" id="SSF88659">
    <property type="entry name" value="Sigma3 and sigma4 domains of RNA polymerase sigma factors"/>
    <property type="match status" value="1"/>
</dbReference>
<dbReference type="AlphaFoldDB" id="A0A5Q0H3G2"/>
<dbReference type="NCBIfam" id="TIGR02937">
    <property type="entry name" value="sigma70-ECF"/>
    <property type="match status" value="1"/>
</dbReference>
<evidence type="ECO:0000313" key="9">
    <source>
        <dbReference type="Proteomes" id="UP000325787"/>
    </source>
</evidence>
<dbReference type="InterPro" id="IPR039425">
    <property type="entry name" value="RNA_pol_sigma-70-like"/>
</dbReference>
<evidence type="ECO:0000256" key="2">
    <source>
        <dbReference type="ARBA" id="ARBA00023015"/>
    </source>
</evidence>
<gene>
    <name evidence="8" type="ORF">EKG83_26020</name>
</gene>
<dbReference type="InterPro" id="IPR036388">
    <property type="entry name" value="WH-like_DNA-bd_sf"/>
</dbReference>
<evidence type="ECO:0000256" key="5">
    <source>
        <dbReference type="ARBA" id="ARBA00023163"/>
    </source>
</evidence>
<evidence type="ECO:0000313" key="8">
    <source>
        <dbReference type="EMBL" id="QFZ20414.1"/>
    </source>
</evidence>
<dbReference type="Gene3D" id="1.10.10.10">
    <property type="entry name" value="Winged helix-like DNA-binding domain superfamily/Winged helix DNA-binding domain"/>
    <property type="match status" value="1"/>
</dbReference>
<reference evidence="9" key="1">
    <citation type="journal article" date="2021" name="Curr. Microbiol.">
        <title>Complete genome of nocamycin-producing strain Saccharothrix syringae NRRL B-16468 reveals the biosynthetic potential for secondary metabolites.</title>
        <authorList>
            <person name="Mo X."/>
            <person name="Yang S."/>
        </authorList>
    </citation>
    <scope>NUCLEOTIDE SEQUENCE [LARGE SCALE GENOMIC DNA]</scope>
    <source>
        <strain evidence="9">ATCC 51364 / DSM 43886 / JCM 6844 / KCTC 9398 / NBRC 14523 / NRRL B-16468 / INA 2240</strain>
    </source>
</reference>
<dbReference type="InterPro" id="IPR013325">
    <property type="entry name" value="RNA_pol_sigma_r2"/>
</dbReference>
<organism evidence="8 9">
    <name type="scientific">Saccharothrix syringae</name>
    <name type="common">Nocardiopsis syringae</name>
    <dbReference type="NCBI Taxonomy" id="103733"/>
    <lineage>
        <taxon>Bacteria</taxon>
        <taxon>Bacillati</taxon>
        <taxon>Actinomycetota</taxon>
        <taxon>Actinomycetes</taxon>
        <taxon>Pseudonocardiales</taxon>
        <taxon>Pseudonocardiaceae</taxon>
        <taxon>Saccharothrix</taxon>
    </lineage>
</organism>
<dbReference type="PANTHER" id="PTHR43133">
    <property type="entry name" value="RNA POLYMERASE ECF-TYPE SIGMA FACTO"/>
    <property type="match status" value="1"/>
</dbReference>